<dbReference type="PANTHER" id="PTHR36115">
    <property type="entry name" value="PROLINE-RICH ANTIGEN HOMOLOG-RELATED"/>
    <property type="match status" value="1"/>
</dbReference>
<reference evidence="8 9" key="1">
    <citation type="journal article" date="2012" name="J. Bacteriol.">
        <title>Genome sequence of an alkane-degrading bacterium, Alcanivorax pacificus type strain W11-5, isolated from deep sea sediment.</title>
        <authorList>
            <person name="Lai Q."/>
            <person name="Shao Z."/>
        </authorList>
    </citation>
    <scope>NUCLEOTIDE SEQUENCE [LARGE SCALE GENOMIC DNA]</scope>
    <source>
        <strain evidence="8 9">W11-5</strain>
    </source>
</reference>
<comment type="subcellular location">
    <subcellularLocation>
        <location evidence="1">Cell membrane</location>
        <topology evidence="1">Multi-pass membrane protein</topology>
    </subcellularLocation>
</comment>
<name>A0A0B4XLP3_9GAMM</name>
<dbReference type="AlphaFoldDB" id="A0A0B4XLP3"/>
<dbReference type="Proteomes" id="UP000006764">
    <property type="component" value="Chromosome"/>
</dbReference>
<dbReference type="GO" id="GO:0005886">
    <property type="term" value="C:plasma membrane"/>
    <property type="evidence" value="ECO:0007669"/>
    <property type="project" value="UniProtKB-SubCell"/>
</dbReference>
<evidence type="ECO:0000256" key="6">
    <source>
        <dbReference type="SAM" id="Phobius"/>
    </source>
</evidence>
<keyword evidence="3 6" id="KW-0812">Transmembrane</keyword>
<gene>
    <name evidence="8" type="ORF">S7S_05985</name>
</gene>
<dbReference type="OrthoDB" id="9793824at2"/>
<dbReference type="KEGG" id="apac:S7S_05985"/>
<dbReference type="InterPro" id="IPR010432">
    <property type="entry name" value="RDD"/>
</dbReference>
<feature type="transmembrane region" description="Helical" evidence="6">
    <location>
        <begin position="120"/>
        <end position="139"/>
    </location>
</feature>
<keyword evidence="4 6" id="KW-1133">Transmembrane helix</keyword>
<evidence type="ECO:0000313" key="8">
    <source>
        <dbReference type="EMBL" id="AJD47615.1"/>
    </source>
</evidence>
<evidence type="ECO:0000256" key="1">
    <source>
        <dbReference type="ARBA" id="ARBA00004651"/>
    </source>
</evidence>
<dbReference type="InterPro" id="IPR051791">
    <property type="entry name" value="Pra-immunoreactive"/>
</dbReference>
<evidence type="ECO:0000259" key="7">
    <source>
        <dbReference type="Pfam" id="PF06271"/>
    </source>
</evidence>
<feature type="transmembrane region" description="Helical" evidence="6">
    <location>
        <begin position="40"/>
        <end position="59"/>
    </location>
</feature>
<evidence type="ECO:0000256" key="3">
    <source>
        <dbReference type="ARBA" id="ARBA00022692"/>
    </source>
</evidence>
<keyword evidence="9" id="KW-1185">Reference proteome</keyword>
<evidence type="ECO:0000313" key="9">
    <source>
        <dbReference type="Proteomes" id="UP000006764"/>
    </source>
</evidence>
<dbReference type="PANTHER" id="PTHR36115:SF4">
    <property type="entry name" value="MEMBRANE PROTEIN"/>
    <property type="match status" value="1"/>
</dbReference>
<protein>
    <submittedName>
        <fullName evidence="8">RDD domain-containing protein</fullName>
    </submittedName>
</protein>
<sequence>MTSNPYAAPGTPLENSHSAADGPHYLGFWPRLAASIVDNLLLMLVTWPLLLLIYGFSYLEQQSVVAGPADALISWVLPAVIIIVLWRRIQSTPGKLMFRARVVDADSGQPASTGRYVLRYLGYILSAIPLGLGFIWVAFDKRKQGWHDKMANTVVVQRR</sequence>
<evidence type="ECO:0000256" key="2">
    <source>
        <dbReference type="ARBA" id="ARBA00022475"/>
    </source>
</evidence>
<dbReference type="EMBL" id="CP004387">
    <property type="protein sequence ID" value="AJD47615.1"/>
    <property type="molecule type" value="Genomic_DNA"/>
</dbReference>
<keyword evidence="2" id="KW-1003">Cell membrane</keyword>
<feature type="domain" description="RDD" evidence="7">
    <location>
        <begin position="27"/>
        <end position="152"/>
    </location>
</feature>
<evidence type="ECO:0000256" key="4">
    <source>
        <dbReference type="ARBA" id="ARBA00022989"/>
    </source>
</evidence>
<dbReference type="STRING" id="391936.S7S_05985"/>
<dbReference type="Pfam" id="PF06271">
    <property type="entry name" value="RDD"/>
    <property type="match status" value="1"/>
</dbReference>
<dbReference type="RefSeq" id="WP_008737969.1">
    <property type="nucleotide sequence ID" value="NZ_CP004387.1"/>
</dbReference>
<accession>A0A0B4XLP3</accession>
<feature type="transmembrane region" description="Helical" evidence="6">
    <location>
        <begin position="71"/>
        <end position="89"/>
    </location>
</feature>
<evidence type="ECO:0000256" key="5">
    <source>
        <dbReference type="ARBA" id="ARBA00023136"/>
    </source>
</evidence>
<dbReference type="HOGENOM" id="CLU_053152_3_2_6"/>
<organism evidence="8 9">
    <name type="scientific">Isoalcanivorax pacificus W11-5</name>
    <dbReference type="NCBI Taxonomy" id="391936"/>
    <lineage>
        <taxon>Bacteria</taxon>
        <taxon>Pseudomonadati</taxon>
        <taxon>Pseudomonadota</taxon>
        <taxon>Gammaproteobacteria</taxon>
        <taxon>Oceanospirillales</taxon>
        <taxon>Alcanivoracaceae</taxon>
        <taxon>Isoalcanivorax</taxon>
    </lineage>
</organism>
<keyword evidence="5 6" id="KW-0472">Membrane</keyword>
<proteinExistence type="predicted"/>